<accession>A0A7J7MW53</accession>
<gene>
    <name evidence="1" type="ORF">GIB67_032778</name>
</gene>
<comment type="caution">
    <text evidence="1">The sequence shown here is derived from an EMBL/GenBank/DDBJ whole genome shotgun (WGS) entry which is preliminary data.</text>
</comment>
<dbReference type="EMBL" id="JACGCM010001204">
    <property type="protein sequence ID" value="KAF6159161.1"/>
    <property type="molecule type" value="Genomic_DNA"/>
</dbReference>
<dbReference type="AlphaFoldDB" id="A0A7J7MW53"/>
<keyword evidence="2" id="KW-1185">Reference proteome</keyword>
<name>A0A7J7MW53_9MAGN</name>
<proteinExistence type="predicted"/>
<evidence type="ECO:0000313" key="2">
    <source>
        <dbReference type="Proteomes" id="UP000541444"/>
    </source>
</evidence>
<dbReference type="Proteomes" id="UP000541444">
    <property type="component" value="Unassembled WGS sequence"/>
</dbReference>
<sequence>MGIRLPSIARNVKQIIKKSIVPHDSSSECPKRPFNSLRRGERKKAVCCSSILLKPPAFQLLLSRAE</sequence>
<reference evidence="1 2" key="1">
    <citation type="journal article" date="2020" name="IScience">
        <title>Genome Sequencing of the Endangered Kingdonia uniflora (Circaeasteraceae, Ranunculales) Reveals Potential Mechanisms of Evolutionary Specialization.</title>
        <authorList>
            <person name="Sun Y."/>
            <person name="Deng T."/>
            <person name="Zhang A."/>
            <person name="Moore M.J."/>
            <person name="Landis J.B."/>
            <person name="Lin N."/>
            <person name="Zhang H."/>
            <person name="Zhang X."/>
            <person name="Huang J."/>
            <person name="Zhang X."/>
            <person name="Sun H."/>
            <person name="Wang H."/>
        </authorList>
    </citation>
    <scope>NUCLEOTIDE SEQUENCE [LARGE SCALE GENOMIC DNA]</scope>
    <source>
        <strain evidence="1">TB1705</strain>
        <tissue evidence="1">Leaf</tissue>
    </source>
</reference>
<organism evidence="1 2">
    <name type="scientific">Kingdonia uniflora</name>
    <dbReference type="NCBI Taxonomy" id="39325"/>
    <lineage>
        <taxon>Eukaryota</taxon>
        <taxon>Viridiplantae</taxon>
        <taxon>Streptophyta</taxon>
        <taxon>Embryophyta</taxon>
        <taxon>Tracheophyta</taxon>
        <taxon>Spermatophyta</taxon>
        <taxon>Magnoliopsida</taxon>
        <taxon>Ranunculales</taxon>
        <taxon>Circaeasteraceae</taxon>
        <taxon>Kingdonia</taxon>
    </lineage>
</organism>
<protein>
    <submittedName>
        <fullName evidence="1">Uncharacterized protein</fullName>
    </submittedName>
</protein>
<evidence type="ECO:0000313" key="1">
    <source>
        <dbReference type="EMBL" id="KAF6159161.1"/>
    </source>
</evidence>